<sequence length="66" mass="7918">MGYYCDTWAIVNITNQKKIVVIDGRFYTFSNESDAWEECLRLKKLNPEVELTVKQTRIQLPWKTYE</sequence>
<dbReference type="InterPro" id="IPR057969">
    <property type="entry name" value="T4_Y13H-like"/>
</dbReference>
<organism evidence="1 2">
    <name type="scientific">Escherichia phage vB_EcoM_RZ</name>
    <dbReference type="NCBI Taxonomy" id="2893954"/>
    <lineage>
        <taxon>Viruses</taxon>
        <taxon>Duplodnaviria</taxon>
        <taxon>Heunggongvirae</taxon>
        <taxon>Uroviricota</taxon>
        <taxon>Caudoviricetes</taxon>
        <taxon>Pantevenvirales</taxon>
        <taxon>Straboviridae</taxon>
        <taxon>Tevenvirinae</taxon>
        <taxon>Gaprivervirus</taxon>
        <taxon>Gaprivervirus arezed</taxon>
    </lineage>
</organism>
<dbReference type="Proteomes" id="UP000828108">
    <property type="component" value="Segment"/>
</dbReference>
<evidence type="ECO:0000313" key="1">
    <source>
        <dbReference type="EMBL" id="UGL60073.1"/>
    </source>
</evidence>
<name>A0AAE8YIP5_9CAUD</name>
<dbReference type="KEGG" id="vg:77926685"/>
<evidence type="ECO:0000313" key="2">
    <source>
        <dbReference type="Proteomes" id="UP000828108"/>
    </source>
</evidence>
<protein>
    <submittedName>
        <fullName evidence="1">Uncharacterized protein</fullName>
    </submittedName>
</protein>
<dbReference type="Pfam" id="PF25744">
    <property type="entry name" value="T4_Y13H"/>
    <property type="match status" value="1"/>
</dbReference>
<dbReference type="EMBL" id="MW598459">
    <property type="protein sequence ID" value="UGL60073.1"/>
    <property type="molecule type" value="Genomic_DNA"/>
</dbReference>
<proteinExistence type="predicted"/>
<dbReference type="GeneID" id="77926685"/>
<accession>A0AAE8YIP5</accession>
<dbReference type="RefSeq" id="YP_010651094.1">
    <property type="nucleotide sequence ID" value="NC_070780.1"/>
</dbReference>
<keyword evidence="2" id="KW-1185">Reference proteome</keyword>
<reference evidence="1 2" key="1">
    <citation type="submission" date="2021-02" db="EMBL/GenBank/DDBJ databases">
        <authorList>
            <person name="Zhang R."/>
            <person name="Yu X."/>
            <person name="Xu J."/>
            <person name="Liu X."/>
        </authorList>
    </citation>
    <scope>NUCLEOTIDE SEQUENCE [LARGE SCALE GENOMIC DNA]</scope>
</reference>